<dbReference type="OrthoDB" id="7426809at2"/>
<comment type="caution">
    <text evidence="1">The sequence shown here is derived from an EMBL/GenBank/DDBJ whole genome shotgun (WGS) entry which is preliminary data.</text>
</comment>
<dbReference type="EMBL" id="WTYS01000001">
    <property type="protein sequence ID" value="MXO57362.1"/>
    <property type="molecule type" value="Genomic_DNA"/>
</dbReference>
<accession>A0A6I4SS73</accession>
<reference evidence="1 2" key="1">
    <citation type="submission" date="2019-12" db="EMBL/GenBank/DDBJ databases">
        <title>Genomic-based taxomic classification of the family Erythrobacteraceae.</title>
        <authorList>
            <person name="Xu L."/>
        </authorList>
    </citation>
    <scope>NUCLEOTIDE SEQUENCE [LARGE SCALE GENOMIC DNA]</scope>
    <source>
        <strain evidence="1 2">JCM 17802</strain>
    </source>
</reference>
<evidence type="ECO:0000313" key="2">
    <source>
        <dbReference type="Proteomes" id="UP000468943"/>
    </source>
</evidence>
<organism evidence="1 2">
    <name type="scientific">Pontixanthobacter gangjinensis</name>
    <dbReference type="NCBI Taxonomy" id="1028742"/>
    <lineage>
        <taxon>Bacteria</taxon>
        <taxon>Pseudomonadati</taxon>
        <taxon>Pseudomonadota</taxon>
        <taxon>Alphaproteobacteria</taxon>
        <taxon>Sphingomonadales</taxon>
        <taxon>Erythrobacteraceae</taxon>
        <taxon>Pontixanthobacter</taxon>
    </lineage>
</organism>
<protein>
    <submittedName>
        <fullName evidence="1">Uncharacterized protein</fullName>
    </submittedName>
</protein>
<sequence length="235" mass="25201">MLKIALSNRHTRQITVGLVIIGLAMPQPAFSQNIDFGDDSSEYAKDGECDDLRFTGSGMTDTILLDEDVGHDATDCRVGFNQGRLTFAGQAAVTEGIALPIQDVDFGDNSSDFAGDGECDDVRFVGAGMAESLLTDSIGKDADDCKAAYENGRLEFNALFAVPTADSPIDYGDNSADFANDGECDDIRFTGDYSDEVIYLADSIGHDANDCRAAMQSGEARWQGNEIKPNFGMDI</sequence>
<dbReference type="AlphaFoldDB" id="A0A6I4SS73"/>
<name>A0A6I4SS73_9SPHN</name>
<gene>
    <name evidence="1" type="ORF">GRI36_10770</name>
</gene>
<proteinExistence type="predicted"/>
<dbReference type="RefSeq" id="WP_160598458.1">
    <property type="nucleotide sequence ID" value="NZ_WTYS01000001.1"/>
</dbReference>
<keyword evidence="2" id="KW-1185">Reference proteome</keyword>
<evidence type="ECO:0000313" key="1">
    <source>
        <dbReference type="EMBL" id="MXO57362.1"/>
    </source>
</evidence>
<dbReference type="Proteomes" id="UP000468943">
    <property type="component" value="Unassembled WGS sequence"/>
</dbReference>